<evidence type="ECO:0000256" key="5">
    <source>
        <dbReference type="ARBA" id="ARBA00023055"/>
    </source>
</evidence>
<keyword evidence="6" id="KW-0446">Lipid-binding</keyword>
<dbReference type="STRING" id="1173061.A0A0J9X7W5"/>
<evidence type="ECO:0000256" key="4">
    <source>
        <dbReference type="ARBA" id="ARBA00022824"/>
    </source>
</evidence>
<evidence type="ECO:0000256" key="8">
    <source>
        <dbReference type="ARBA" id="ARBA00023136"/>
    </source>
</evidence>
<organism evidence="12 13">
    <name type="scientific">Geotrichum candidum</name>
    <name type="common">Oospora lactis</name>
    <name type="synonym">Dipodascus geotrichum</name>
    <dbReference type="NCBI Taxonomy" id="1173061"/>
    <lineage>
        <taxon>Eukaryota</taxon>
        <taxon>Fungi</taxon>
        <taxon>Dikarya</taxon>
        <taxon>Ascomycota</taxon>
        <taxon>Saccharomycotina</taxon>
        <taxon>Dipodascomycetes</taxon>
        <taxon>Dipodascales</taxon>
        <taxon>Dipodascaceae</taxon>
        <taxon>Geotrichum</taxon>
    </lineage>
</organism>
<feature type="domain" description="SMP-LTD" evidence="11">
    <location>
        <begin position="1"/>
        <end position="397"/>
    </location>
</feature>
<dbReference type="EMBL" id="CCBN010000004">
    <property type="protein sequence ID" value="CDO53224.1"/>
    <property type="molecule type" value="Genomic_DNA"/>
</dbReference>
<sequence length="397" mass="43692">MSFEINWEKLLEDGDQLSETIRSFLDQRFKEMTLPSYLKSISVTSFDLGNIAPNIEIKRITDPFPEFYSDDEEEDEGDESVIHVHHGHAGGISSTPLSQMSDTTSMRSGTGSTISEPPAYQTDEEQQTNGTSHPGATPRVAPSALNSPLNNGFPNATIYPPTIASSITTGNLHFPPSIQNSFISGIRSPFHPQWQNSPQLHVPSLFPVMSRTNTSESLVDQNNQHENHASSSGSNRSSTPSLGTTSLDPSANIPSAKPGRENDIQFYLQISYKGDIKVGIETTLLVNYPSPNFVSLPLKLNITGLEISSIAALAYIDRKIHFSFICDLDADGNPVTISGHDRVEIIKDIKIESEIGDQEGNGPVLRNVGKLERFLLDRLRHLARDELAWPGWITLEI</sequence>
<protein>
    <recommendedName>
        <fullName evidence="9">Mitochondrial distribution and morphology protein 12</fullName>
    </recommendedName>
    <alternativeName>
        <fullName evidence="9">Mitochondrial inheritance component MDM12</fullName>
    </alternativeName>
</protein>
<dbReference type="GO" id="GO:1990456">
    <property type="term" value="P:mitochondrion-endoplasmic reticulum membrane tethering"/>
    <property type="evidence" value="ECO:0007669"/>
    <property type="project" value="TreeGrafter"/>
</dbReference>
<gene>
    <name evidence="9" type="primary">MDM12</name>
    <name evidence="12" type="ORF">BN980_GECA04s06390g</name>
</gene>
<comment type="caution">
    <text evidence="12">The sequence shown here is derived from an EMBL/GenBank/DDBJ whole genome shotgun (WGS) entry which is preliminary data.</text>
</comment>
<comment type="subunit">
    <text evidence="9">Component of the ER-mitochondria encounter structure (ERMES) or MDM complex, composed of MMM1, MDM10, MDM12 and MDM34. A MMM1 homodimer associates with one molecule of MDM12 on each side in a pairwise head-to-tail manner, and the SMP-LTD domains of MMM1 and MDM12 generate a continuous hydrophobic tunnel for phospholipid trafficking.</text>
</comment>
<feature type="compositionally biased region" description="Polar residues" evidence="10">
    <location>
        <begin position="95"/>
        <end position="115"/>
    </location>
</feature>
<comment type="subcellular location">
    <subcellularLocation>
        <location evidence="1">Membrane</location>
    </subcellularLocation>
    <subcellularLocation>
        <location evidence="9">Mitochondrion outer membrane</location>
        <topology evidence="9">Peripheral membrane protein</topology>
        <orientation evidence="9">Cytoplasmic side</orientation>
    </subcellularLocation>
    <subcellularLocation>
        <location evidence="9">Endoplasmic reticulum membrane</location>
        <topology evidence="9">Peripheral membrane protein</topology>
        <orientation evidence="9">Cytoplasmic side</orientation>
    </subcellularLocation>
    <text evidence="9">The ERMES/MDM complex localizes to a few discrete foci (around 10 per single cell), that represent mitochondria-endoplasmic reticulum junctions. These foci are often found next to mtDNA nucleoids.</text>
</comment>
<feature type="region of interest" description="Disordered" evidence="10">
    <location>
        <begin position="213"/>
        <end position="258"/>
    </location>
</feature>
<keyword evidence="8 9" id="KW-0472">Membrane</keyword>
<proteinExistence type="inferred from homology"/>
<keyword evidence="3 9" id="KW-1000">Mitochondrion outer membrane</keyword>
<evidence type="ECO:0000256" key="7">
    <source>
        <dbReference type="ARBA" id="ARBA00023128"/>
    </source>
</evidence>
<evidence type="ECO:0000256" key="6">
    <source>
        <dbReference type="ARBA" id="ARBA00023121"/>
    </source>
</evidence>
<dbReference type="Proteomes" id="UP000242525">
    <property type="component" value="Unassembled WGS sequence"/>
</dbReference>
<dbReference type="InterPro" id="IPR027532">
    <property type="entry name" value="Mdm12"/>
</dbReference>
<dbReference type="PROSITE" id="PS51847">
    <property type="entry name" value="SMP"/>
    <property type="match status" value="1"/>
</dbReference>
<dbReference type="GO" id="GO:0045040">
    <property type="term" value="P:protein insertion into mitochondrial outer membrane"/>
    <property type="evidence" value="ECO:0007669"/>
    <property type="project" value="UniProtKB-UniRule"/>
</dbReference>
<dbReference type="PANTHER" id="PTHR28204:SF1">
    <property type="entry name" value="MITOCHONDRIAL DISTRIBUTION AND MORPHOLOGY PROTEIN 12"/>
    <property type="match status" value="1"/>
</dbReference>
<evidence type="ECO:0000313" key="13">
    <source>
        <dbReference type="Proteomes" id="UP000242525"/>
    </source>
</evidence>
<keyword evidence="7 9" id="KW-0496">Mitochondrion</keyword>
<comment type="function">
    <text evidence="9">Component of the ERMES/MDM complex, which serves as a molecular tether to connect the endoplasmic reticulum (ER) and mitochondria. Components of this complex are involved in the control of mitochondrial shape and protein biogenesis, and function in nonvesicular lipid trafficking between the ER and mitochondria. MDM12 is required for the interaction of the ER-resident membrane protein MMM1 and the outer mitochondrial membrane-resident beta-barrel protein MDM10. The MDM12-MMM1 subcomplex functions in the major beta-barrel assembly pathway that is responsible for biogenesis of all mitochondrial outer membrane beta-barrel proteins, and acts in a late step after the SAM complex. The MDM10-MDM12-MMM1 subcomplex further acts in the TOM40-specific pathway after the action of the MDM12-MMM1 complex. Essential for establishing and maintaining the structure of mitochondria and maintenance of mtDNA nucleoids.</text>
</comment>
<comment type="similarity">
    <text evidence="9">Belongs to the MDM12 family.</text>
</comment>
<evidence type="ECO:0000256" key="2">
    <source>
        <dbReference type="ARBA" id="ARBA00022448"/>
    </source>
</evidence>
<evidence type="ECO:0000256" key="1">
    <source>
        <dbReference type="ARBA" id="ARBA00004370"/>
    </source>
</evidence>
<dbReference type="GO" id="GO:0015914">
    <property type="term" value="P:phospholipid transport"/>
    <property type="evidence" value="ECO:0007669"/>
    <property type="project" value="TreeGrafter"/>
</dbReference>
<dbReference type="OrthoDB" id="3356905at2759"/>
<dbReference type="AlphaFoldDB" id="A0A0J9X7W5"/>
<accession>A0A0J9X7W5</accession>
<dbReference type="GO" id="GO:0032865">
    <property type="term" value="C:ERMES complex"/>
    <property type="evidence" value="ECO:0007669"/>
    <property type="project" value="UniProtKB-UniRule"/>
</dbReference>
<feature type="compositionally biased region" description="Low complexity" evidence="10">
    <location>
        <begin position="230"/>
        <end position="241"/>
    </location>
</feature>
<feature type="region of interest" description="Disordered" evidence="10">
    <location>
        <begin position="89"/>
        <end position="148"/>
    </location>
</feature>
<reference evidence="12" key="1">
    <citation type="submission" date="2014-03" db="EMBL/GenBank/DDBJ databases">
        <authorList>
            <person name="Casaregola S."/>
        </authorList>
    </citation>
    <scope>NUCLEOTIDE SEQUENCE [LARGE SCALE GENOMIC DNA]</scope>
    <source>
        <strain evidence="12">CLIB 918</strain>
    </source>
</reference>
<dbReference type="HAMAP" id="MF_03104">
    <property type="entry name" value="Mdm12"/>
    <property type="match status" value="1"/>
</dbReference>
<evidence type="ECO:0000313" key="12">
    <source>
        <dbReference type="EMBL" id="CDO53224.1"/>
    </source>
</evidence>
<evidence type="ECO:0000259" key="11">
    <source>
        <dbReference type="PROSITE" id="PS51847"/>
    </source>
</evidence>
<dbReference type="PANTHER" id="PTHR28204">
    <property type="entry name" value="MITOCHONDRIAL DISTRIBUTION AND MORPHOLOGY PROTEIN 12"/>
    <property type="match status" value="1"/>
</dbReference>
<evidence type="ECO:0000256" key="10">
    <source>
        <dbReference type="SAM" id="MobiDB-lite"/>
    </source>
</evidence>
<keyword evidence="2" id="KW-0813">Transport</keyword>
<keyword evidence="13" id="KW-1185">Reference proteome</keyword>
<dbReference type="InterPro" id="IPR031468">
    <property type="entry name" value="SMP_LBD"/>
</dbReference>
<keyword evidence="5" id="KW-0445">Lipid transport</keyword>
<feature type="compositionally biased region" description="Polar residues" evidence="10">
    <location>
        <begin position="242"/>
        <end position="253"/>
    </location>
</feature>
<dbReference type="Pfam" id="PF26544">
    <property type="entry name" value="Mdm12"/>
    <property type="match status" value="2"/>
</dbReference>
<evidence type="ECO:0000256" key="9">
    <source>
        <dbReference type="HAMAP-Rule" id="MF_03104"/>
    </source>
</evidence>
<evidence type="ECO:0000256" key="3">
    <source>
        <dbReference type="ARBA" id="ARBA00022787"/>
    </source>
</evidence>
<dbReference type="GO" id="GO:0005789">
    <property type="term" value="C:endoplasmic reticulum membrane"/>
    <property type="evidence" value="ECO:0007669"/>
    <property type="project" value="UniProtKB-SubCell"/>
</dbReference>
<feature type="compositionally biased region" description="Polar residues" evidence="10">
    <location>
        <begin position="213"/>
        <end position="222"/>
    </location>
</feature>
<dbReference type="GO" id="GO:0008289">
    <property type="term" value="F:lipid binding"/>
    <property type="evidence" value="ECO:0007669"/>
    <property type="project" value="UniProtKB-KW"/>
</dbReference>
<keyword evidence="4 9" id="KW-0256">Endoplasmic reticulum</keyword>
<dbReference type="CDD" id="cd21672">
    <property type="entry name" value="SMP_Mdm12"/>
    <property type="match status" value="1"/>
</dbReference>
<name>A0A0J9X7W5_GEOCN</name>